<dbReference type="WBParaSite" id="HNAJ_0000047801-mRNA-1">
    <property type="protein sequence ID" value="HNAJ_0000047801-mRNA-1"/>
    <property type="gene ID" value="HNAJ_0000047801"/>
</dbReference>
<dbReference type="AlphaFoldDB" id="A0A158QGQ0"/>
<proteinExistence type="inferred from homology"/>
<dbReference type="EMBL" id="UZAE01000131">
    <property type="protein sequence ID" value="VDN96338.1"/>
    <property type="molecule type" value="Genomic_DNA"/>
</dbReference>
<evidence type="ECO:0000256" key="4">
    <source>
        <dbReference type="ARBA" id="ARBA00035299"/>
    </source>
</evidence>
<keyword evidence="8" id="KW-1185">Reference proteome</keyword>
<dbReference type="GO" id="GO:0003735">
    <property type="term" value="F:structural constituent of ribosome"/>
    <property type="evidence" value="ECO:0007669"/>
    <property type="project" value="InterPro"/>
</dbReference>
<comment type="similarity">
    <text evidence="1">Belongs to the universal ribosomal protein uL15 family.</text>
</comment>
<evidence type="ECO:0000256" key="1">
    <source>
        <dbReference type="ARBA" id="ARBA00007320"/>
    </source>
</evidence>
<dbReference type="PANTHER" id="PTHR12934">
    <property type="entry name" value="50S RIBOSOMAL PROTEIN L15"/>
    <property type="match status" value="1"/>
</dbReference>
<evidence type="ECO:0000256" key="5">
    <source>
        <dbReference type="ARBA" id="ARBA00035423"/>
    </source>
</evidence>
<dbReference type="InterPro" id="IPR005749">
    <property type="entry name" value="Ribosomal_uL15_bac-type"/>
</dbReference>
<dbReference type="PANTHER" id="PTHR12934:SF11">
    <property type="entry name" value="LARGE RIBOSOMAL SUBUNIT PROTEIN UL15M"/>
    <property type="match status" value="1"/>
</dbReference>
<gene>
    <name evidence="7" type="ORF">HNAJ_LOCUS479</name>
</gene>
<dbReference type="InterPro" id="IPR036227">
    <property type="entry name" value="Ribosomal_uL15/eL18_sf"/>
</dbReference>
<dbReference type="Pfam" id="PF00828">
    <property type="entry name" value="Ribosomal_L27A"/>
    <property type="match status" value="1"/>
</dbReference>
<keyword evidence="2" id="KW-0689">Ribosomal protein</keyword>
<protein>
    <recommendedName>
        <fullName evidence="4">Large ribosomal subunit protein uL15m</fullName>
    </recommendedName>
    <alternativeName>
        <fullName evidence="5">39S ribosomal protein L15, mitochondrial</fullName>
    </alternativeName>
</protein>
<evidence type="ECO:0000313" key="9">
    <source>
        <dbReference type="WBParaSite" id="HNAJ_0000047801-mRNA-1"/>
    </source>
</evidence>
<evidence type="ECO:0000313" key="8">
    <source>
        <dbReference type="Proteomes" id="UP000278807"/>
    </source>
</evidence>
<keyword evidence="3" id="KW-0687">Ribonucleoprotein</keyword>
<sequence length="290" mass="33289">MTSVEKALKALRNFPRVTASNIRDLARVRKPKYHGLERKKRGLGHRGMSQYQTWQPLGTLKERTPFYIQVPKEPYNDDHLSRRAMVRISLLDLQRLIDLSRVDSTLPIDLSTICNTGLYRLDADNDRHYGFHLTEEGIDTFTTPVNIEVQYASEAVIAAIERVGGVITTRYYDLLSVMAKSNPYRFFELGLPIPRGKKPPRDALEYYASSANRGYLANLEEIAEARIWLAQKYGYTPVDINSSPLRDMLTIRKEPWRIFHGLEPGWLVSLADEAVIKPAESSMHENFYKS</sequence>
<reference evidence="9" key="1">
    <citation type="submission" date="2016-04" db="UniProtKB">
        <authorList>
            <consortium name="WormBaseParasite"/>
        </authorList>
    </citation>
    <scope>IDENTIFICATION</scope>
</reference>
<dbReference type="GO" id="GO:0006412">
    <property type="term" value="P:translation"/>
    <property type="evidence" value="ECO:0007669"/>
    <property type="project" value="InterPro"/>
</dbReference>
<dbReference type="InterPro" id="IPR021131">
    <property type="entry name" value="Ribosomal_uL15/eL18"/>
</dbReference>
<dbReference type="Proteomes" id="UP000278807">
    <property type="component" value="Unassembled WGS sequence"/>
</dbReference>
<dbReference type="SUPFAM" id="SSF52080">
    <property type="entry name" value="Ribosomal proteins L15p and L18e"/>
    <property type="match status" value="1"/>
</dbReference>
<evidence type="ECO:0000259" key="6">
    <source>
        <dbReference type="Pfam" id="PF00828"/>
    </source>
</evidence>
<dbReference type="OrthoDB" id="361383at2759"/>
<evidence type="ECO:0000313" key="7">
    <source>
        <dbReference type="EMBL" id="VDN96338.1"/>
    </source>
</evidence>
<evidence type="ECO:0000256" key="2">
    <source>
        <dbReference type="ARBA" id="ARBA00022980"/>
    </source>
</evidence>
<feature type="domain" description="Large ribosomal subunit protein uL15/eL18" evidence="6">
    <location>
        <begin position="88"/>
        <end position="168"/>
    </location>
</feature>
<dbReference type="STRING" id="102285.A0A158QGQ0"/>
<dbReference type="GO" id="GO:0005762">
    <property type="term" value="C:mitochondrial large ribosomal subunit"/>
    <property type="evidence" value="ECO:0007669"/>
    <property type="project" value="TreeGrafter"/>
</dbReference>
<name>A0A158QGQ0_RODNA</name>
<evidence type="ECO:0000256" key="3">
    <source>
        <dbReference type="ARBA" id="ARBA00023274"/>
    </source>
</evidence>
<organism evidence="9">
    <name type="scientific">Rodentolepis nana</name>
    <name type="common">Dwarf tapeworm</name>
    <name type="synonym">Hymenolepis nana</name>
    <dbReference type="NCBI Taxonomy" id="102285"/>
    <lineage>
        <taxon>Eukaryota</taxon>
        <taxon>Metazoa</taxon>
        <taxon>Spiralia</taxon>
        <taxon>Lophotrochozoa</taxon>
        <taxon>Platyhelminthes</taxon>
        <taxon>Cestoda</taxon>
        <taxon>Eucestoda</taxon>
        <taxon>Cyclophyllidea</taxon>
        <taxon>Hymenolepididae</taxon>
        <taxon>Rodentolepis</taxon>
    </lineage>
</organism>
<reference evidence="7 8" key="2">
    <citation type="submission" date="2018-11" db="EMBL/GenBank/DDBJ databases">
        <authorList>
            <consortium name="Pathogen Informatics"/>
        </authorList>
    </citation>
    <scope>NUCLEOTIDE SEQUENCE [LARGE SCALE GENOMIC DNA]</scope>
</reference>
<accession>A0A158QGQ0</accession>